<evidence type="ECO:0000313" key="3">
    <source>
        <dbReference type="Proteomes" id="UP000306509"/>
    </source>
</evidence>
<organism evidence="2 3">
    <name type="scientific">Robinsoniella peoriensis</name>
    <dbReference type="NCBI Taxonomy" id="180332"/>
    <lineage>
        <taxon>Bacteria</taxon>
        <taxon>Bacillati</taxon>
        <taxon>Bacillota</taxon>
        <taxon>Clostridia</taxon>
        <taxon>Lachnospirales</taxon>
        <taxon>Lachnospiraceae</taxon>
        <taxon>Robinsoniella</taxon>
    </lineage>
</organism>
<feature type="transmembrane region" description="Helical" evidence="1">
    <location>
        <begin position="266"/>
        <end position="286"/>
    </location>
</feature>
<feature type="transmembrane region" description="Helical" evidence="1">
    <location>
        <begin position="176"/>
        <end position="201"/>
    </location>
</feature>
<feature type="transmembrane region" description="Helical" evidence="1">
    <location>
        <begin position="208"/>
        <end position="227"/>
    </location>
</feature>
<protein>
    <submittedName>
        <fullName evidence="2">ABC-type transport system involved in multi-copper enzyme maturation, permease component</fullName>
    </submittedName>
</protein>
<evidence type="ECO:0000313" key="2">
    <source>
        <dbReference type="EMBL" id="TLC97844.1"/>
    </source>
</evidence>
<comment type="caution">
    <text evidence="2">The sequence shown here is derived from an EMBL/GenBank/DDBJ whole genome shotgun (WGS) entry which is preliminary data.</text>
</comment>
<reference evidence="2 3" key="1">
    <citation type="journal article" date="2019" name="Anaerobe">
        <title>Detection of Robinsoniella peoriensis in multiple bone samples of a trauma patient.</title>
        <authorList>
            <person name="Schrottner P."/>
            <person name="Hartwich K."/>
            <person name="Bunk B."/>
            <person name="Schober I."/>
            <person name="Helbig S."/>
            <person name="Rudolph W.W."/>
            <person name="Gunzer F."/>
        </authorList>
    </citation>
    <scope>NUCLEOTIDE SEQUENCE [LARGE SCALE GENOMIC DNA]</scope>
    <source>
        <strain evidence="2 3">DSM 106044</strain>
    </source>
</reference>
<dbReference type="EMBL" id="QGQD01000107">
    <property type="protein sequence ID" value="TLC97844.1"/>
    <property type="molecule type" value="Genomic_DNA"/>
</dbReference>
<keyword evidence="1" id="KW-1133">Transmembrane helix</keyword>
<dbReference type="Proteomes" id="UP000306509">
    <property type="component" value="Unassembled WGS sequence"/>
</dbReference>
<evidence type="ECO:0000256" key="1">
    <source>
        <dbReference type="SAM" id="Phobius"/>
    </source>
</evidence>
<feature type="transmembrane region" description="Helical" evidence="1">
    <location>
        <begin position="89"/>
        <end position="113"/>
    </location>
</feature>
<dbReference type="STRING" id="180332.GCA_000797495_02312"/>
<keyword evidence="3" id="KW-1185">Reference proteome</keyword>
<keyword evidence="1" id="KW-0812">Transmembrane</keyword>
<dbReference type="Pfam" id="PF12730">
    <property type="entry name" value="ABC2_membrane_4"/>
    <property type="match status" value="1"/>
</dbReference>
<keyword evidence="1" id="KW-0472">Membrane</keyword>
<proteinExistence type="predicted"/>
<feature type="transmembrane region" description="Helical" evidence="1">
    <location>
        <begin position="52"/>
        <end position="74"/>
    </location>
</feature>
<dbReference type="AlphaFoldDB" id="A0A4U8PZM7"/>
<dbReference type="RefSeq" id="WP_047834999.1">
    <property type="nucleotide sequence ID" value="NZ_QGQD01000107.1"/>
</dbReference>
<name>A0A4U8PZM7_9FIRM</name>
<sequence length="295" mass="33702">MKENYDIERKPQCDSFNLFIVAVLQARLQYAMGIKMINYIRSELYRGFRERFLYIFSAVLAAIFIGLCLFTLSIKNMAGAGFPYSNTGFIFMNVTSAMFLPMIFTFFISNLIIGEESKNHTMKNSVSFGTGRLSIYFGKFITEIVLCMVITLFLFVVIIASSYLTLENSGNENLYALLRAILGSLPLWIAGLVTFHCLFFLFDNSSTIIAVFSLIHFGPYYLLKIFGNVYEWPRVVVSVLPLGIFNEYGKQPGSYFLNMVWDTPLGMLRCWIVGIVFSLIFGYIGYKCFLNKEVK</sequence>
<gene>
    <name evidence="2" type="ORF">DSM106044_05207</name>
</gene>
<accession>A0A4U8PZM7</accession>
<feature type="transmembrane region" description="Helical" evidence="1">
    <location>
        <begin position="140"/>
        <end position="164"/>
    </location>
</feature>